<protein>
    <submittedName>
        <fullName evidence="8">Major facilitator superfamily domain-containing protein</fullName>
    </submittedName>
</protein>
<evidence type="ECO:0000313" key="8">
    <source>
        <dbReference type="EMBL" id="KAH7087357.1"/>
    </source>
</evidence>
<keyword evidence="9" id="KW-1185">Reference proteome</keyword>
<keyword evidence="4 6" id="KW-0472">Membrane</keyword>
<dbReference type="AlphaFoldDB" id="A0A8K0VY16"/>
<feature type="transmembrane region" description="Helical" evidence="6">
    <location>
        <begin position="405"/>
        <end position="423"/>
    </location>
</feature>
<evidence type="ECO:0000313" key="9">
    <source>
        <dbReference type="Proteomes" id="UP000813461"/>
    </source>
</evidence>
<dbReference type="PROSITE" id="PS50850">
    <property type="entry name" value="MFS"/>
    <property type="match status" value="1"/>
</dbReference>
<sequence>MASSEIQNDERTPLLARPTTASSESSASLSSNDASSFSHNGRPQSLLSKVANDEEARIESPSDTTVSTTSASVGRIVSVLLIGSFISNADGSLLFATHPIIASEFNALHDSSWLMTSFALAQAATQPMYGKLSDIYGRKTMLVLAYALFAIGMVLVGVGQSMSTLIAGRVISGAGSSGMTTLVSILITDLVPLRDVATWRSYVNVVATTGRSIGGPLGGWLADTVGWRWSFLGQVPLAAIATMLIGITLPSQTQPKSAQTTRGGKFARIDFVGATFLTLSILGLLFPLEIGGDRVAWSSPTIIAFLVGAVISGLLFLAAEGWLAKEPIVPLSLLRQRDVMVSSFVMFFQSSAQVGLMFAVPLYFQISSGASNTVAGAHLVPAVVGNALGGIISGAIISRTGRYKFLILVATLVSSTGYLLLILRWHGNTNWLESLYIFPGGFGMGIVQSALFISVQAAIDPSFAAIAASTLYLTSSVGFLAGMAGVSAVLQGTLRYGLGHRLDDIGIEGEKKWKIIRHALEDVHYAGKAKEKIAKVVVGSYIDALTWTHVLSLVCSLIAFVGSLFLRQHKL</sequence>
<feature type="transmembrane region" description="Helical" evidence="6">
    <location>
        <begin position="302"/>
        <end position="323"/>
    </location>
</feature>
<keyword evidence="3 6" id="KW-1133">Transmembrane helix</keyword>
<dbReference type="Gene3D" id="1.20.1250.20">
    <property type="entry name" value="MFS general substrate transporter like domains"/>
    <property type="match status" value="1"/>
</dbReference>
<dbReference type="GO" id="GO:0000329">
    <property type="term" value="C:fungal-type vacuole membrane"/>
    <property type="evidence" value="ECO:0007669"/>
    <property type="project" value="TreeGrafter"/>
</dbReference>
<dbReference type="Pfam" id="PF07690">
    <property type="entry name" value="MFS_1"/>
    <property type="match status" value="1"/>
</dbReference>
<dbReference type="GO" id="GO:0015174">
    <property type="term" value="F:basic amino acid transmembrane transporter activity"/>
    <property type="evidence" value="ECO:0007669"/>
    <property type="project" value="TreeGrafter"/>
</dbReference>
<dbReference type="SUPFAM" id="SSF103473">
    <property type="entry name" value="MFS general substrate transporter"/>
    <property type="match status" value="1"/>
</dbReference>
<feature type="transmembrane region" description="Helical" evidence="6">
    <location>
        <begin position="166"/>
        <end position="190"/>
    </location>
</feature>
<evidence type="ECO:0000256" key="4">
    <source>
        <dbReference type="ARBA" id="ARBA00023136"/>
    </source>
</evidence>
<feature type="transmembrane region" description="Helical" evidence="6">
    <location>
        <begin position="269"/>
        <end position="290"/>
    </location>
</feature>
<feature type="transmembrane region" description="Helical" evidence="6">
    <location>
        <begin position="376"/>
        <end position="398"/>
    </location>
</feature>
<dbReference type="Gene3D" id="1.20.1720.10">
    <property type="entry name" value="Multidrug resistance protein D"/>
    <property type="match status" value="1"/>
</dbReference>
<comment type="caution">
    <text evidence="8">The sequence shown here is derived from an EMBL/GenBank/DDBJ whole genome shotgun (WGS) entry which is preliminary data.</text>
</comment>
<evidence type="ECO:0000259" key="7">
    <source>
        <dbReference type="PROSITE" id="PS50850"/>
    </source>
</evidence>
<dbReference type="InterPro" id="IPR036259">
    <property type="entry name" value="MFS_trans_sf"/>
</dbReference>
<dbReference type="PRINTS" id="PR01036">
    <property type="entry name" value="TCRTETB"/>
</dbReference>
<feature type="transmembrane region" description="Helical" evidence="6">
    <location>
        <begin position="344"/>
        <end position="364"/>
    </location>
</feature>
<gene>
    <name evidence="8" type="ORF">FB567DRAFT_469520</name>
</gene>
<dbReference type="EMBL" id="JAGMVJ010000009">
    <property type="protein sequence ID" value="KAH7087357.1"/>
    <property type="molecule type" value="Genomic_DNA"/>
</dbReference>
<feature type="region of interest" description="Disordered" evidence="5">
    <location>
        <begin position="1"/>
        <end position="44"/>
    </location>
</feature>
<dbReference type="InterPro" id="IPR011701">
    <property type="entry name" value="MFS"/>
</dbReference>
<feature type="transmembrane region" description="Helical" evidence="6">
    <location>
        <begin position="227"/>
        <end position="249"/>
    </location>
</feature>
<comment type="subcellular location">
    <subcellularLocation>
        <location evidence="1">Membrane</location>
        <topology evidence="1">Multi-pass membrane protein</topology>
    </subcellularLocation>
</comment>
<evidence type="ECO:0000256" key="1">
    <source>
        <dbReference type="ARBA" id="ARBA00004141"/>
    </source>
</evidence>
<dbReference type="Proteomes" id="UP000813461">
    <property type="component" value="Unassembled WGS sequence"/>
</dbReference>
<evidence type="ECO:0000256" key="5">
    <source>
        <dbReference type="SAM" id="MobiDB-lite"/>
    </source>
</evidence>
<accession>A0A8K0VY16</accession>
<dbReference type="PANTHER" id="PTHR23501">
    <property type="entry name" value="MAJOR FACILITATOR SUPERFAMILY"/>
    <property type="match status" value="1"/>
</dbReference>
<evidence type="ECO:0000256" key="6">
    <source>
        <dbReference type="SAM" id="Phobius"/>
    </source>
</evidence>
<name>A0A8K0VY16_9PLEO</name>
<feature type="domain" description="Major facilitator superfamily (MFS) profile" evidence="7">
    <location>
        <begin position="76"/>
        <end position="571"/>
    </location>
</feature>
<feature type="transmembrane region" description="Helical" evidence="6">
    <location>
        <begin position="471"/>
        <end position="490"/>
    </location>
</feature>
<dbReference type="InterPro" id="IPR020846">
    <property type="entry name" value="MFS_dom"/>
</dbReference>
<organism evidence="8 9">
    <name type="scientific">Paraphoma chrysanthemicola</name>
    <dbReference type="NCBI Taxonomy" id="798071"/>
    <lineage>
        <taxon>Eukaryota</taxon>
        <taxon>Fungi</taxon>
        <taxon>Dikarya</taxon>
        <taxon>Ascomycota</taxon>
        <taxon>Pezizomycotina</taxon>
        <taxon>Dothideomycetes</taxon>
        <taxon>Pleosporomycetidae</taxon>
        <taxon>Pleosporales</taxon>
        <taxon>Pleosporineae</taxon>
        <taxon>Phaeosphaeriaceae</taxon>
        <taxon>Paraphoma</taxon>
    </lineage>
</organism>
<feature type="transmembrane region" description="Helical" evidence="6">
    <location>
        <begin position="435"/>
        <end position="459"/>
    </location>
</feature>
<reference evidence="8" key="1">
    <citation type="journal article" date="2021" name="Nat. Commun.">
        <title>Genetic determinants of endophytism in the Arabidopsis root mycobiome.</title>
        <authorList>
            <person name="Mesny F."/>
            <person name="Miyauchi S."/>
            <person name="Thiergart T."/>
            <person name="Pickel B."/>
            <person name="Atanasova L."/>
            <person name="Karlsson M."/>
            <person name="Huettel B."/>
            <person name="Barry K.W."/>
            <person name="Haridas S."/>
            <person name="Chen C."/>
            <person name="Bauer D."/>
            <person name="Andreopoulos W."/>
            <person name="Pangilinan J."/>
            <person name="LaButti K."/>
            <person name="Riley R."/>
            <person name="Lipzen A."/>
            <person name="Clum A."/>
            <person name="Drula E."/>
            <person name="Henrissat B."/>
            <person name="Kohler A."/>
            <person name="Grigoriev I.V."/>
            <person name="Martin F.M."/>
            <person name="Hacquard S."/>
        </authorList>
    </citation>
    <scope>NUCLEOTIDE SEQUENCE</scope>
    <source>
        <strain evidence="8">MPI-SDFR-AT-0120</strain>
    </source>
</reference>
<dbReference type="PANTHER" id="PTHR23501:SF33">
    <property type="entry name" value="MAJOR FACILITATOR SUPERFAMILY (MFS) PROFILE DOMAIN-CONTAINING PROTEIN"/>
    <property type="match status" value="1"/>
</dbReference>
<keyword evidence="2 6" id="KW-0812">Transmembrane</keyword>
<evidence type="ECO:0000256" key="3">
    <source>
        <dbReference type="ARBA" id="ARBA00022989"/>
    </source>
</evidence>
<dbReference type="OrthoDB" id="6770063at2759"/>
<proteinExistence type="predicted"/>
<evidence type="ECO:0000256" key="2">
    <source>
        <dbReference type="ARBA" id="ARBA00022692"/>
    </source>
</evidence>
<feature type="transmembrane region" description="Helical" evidence="6">
    <location>
        <begin position="141"/>
        <end position="160"/>
    </location>
</feature>
<feature type="transmembrane region" description="Helical" evidence="6">
    <location>
        <begin position="544"/>
        <end position="566"/>
    </location>
</feature>
<feature type="compositionally biased region" description="Low complexity" evidence="5">
    <location>
        <begin position="21"/>
        <end position="38"/>
    </location>
</feature>